<dbReference type="EMBL" id="JABXRI010000001">
    <property type="protein sequence ID" value="MBA8063618.1"/>
    <property type="molecule type" value="Genomic_DNA"/>
</dbReference>
<gene>
    <name evidence="3" type="ORF">HV077_14660</name>
</gene>
<dbReference type="GO" id="GO:0004175">
    <property type="term" value="F:endopeptidase activity"/>
    <property type="evidence" value="ECO:0007669"/>
    <property type="project" value="UniProtKB-ARBA"/>
</dbReference>
<feature type="transmembrane region" description="Helical" evidence="1">
    <location>
        <begin position="181"/>
        <end position="196"/>
    </location>
</feature>
<name>A0A7W3H9N1_CITFR</name>
<dbReference type="AlphaFoldDB" id="A0A7W3H9N1"/>
<feature type="transmembrane region" description="Helical" evidence="1">
    <location>
        <begin position="48"/>
        <end position="67"/>
    </location>
</feature>
<proteinExistence type="predicted"/>
<dbReference type="GO" id="GO:0008237">
    <property type="term" value="F:metallopeptidase activity"/>
    <property type="evidence" value="ECO:0007669"/>
    <property type="project" value="UniProtKB-KW"/>
</dbReference>
<dbReference type="InterPro" id="IPR003675">
    <property type="entry name" value="Rce1/LyrA-like_dom"/>
</dbReference>
<dbReference type="PANTHER" id="PTHR43592:SF15">
    <property type="entry name" value="CAAX AMINO TERMINAL PROTEASE FAMILY PROTEIN"/>
    <property type="match status" value="1"/>
</dbReference>
<feature type="transmembrane region" description="Helical" evidence="1">
    <location>
        <begin position="79"/>
        <end position="97"/>
    </location>
</feature>
<keyword evidence="1" id="KW-0812">Transmembrane</keyword>
<keyword evidence="1" id="KW-0472">Membrane</keyword>
<evidence type="ECO:0000313" key="4">
    <source>
        <dbReference type="Proteomes" id="UP000591803"/>
    </source>
</evidence>
<keyword evidence="3" id="KW-0645">Protease</keyword>
<dbReference type="PANTHER" id="PTHR43592">
    <property type="entry name" value="CAAX AMINO TERMINAL PROTEASE"/>
    <property type="match status" value="1"/>
</dbReference>
<feature type="transmembrane region" description="Helical" evidence="1">
    <location>
        <begin position="15"/>
        <end position="36"/>
    </location>
</feature>
<organism evidence="3 4">
    <name type="scientific">Citrobacter freundii</name>
    <dbReference type="NCBI Taxonomy" id="546"/>
    <lineage>
        <taxon>Bacteria</taxon>
        <taxon>Pseudomonadati</taxon>
        <taxon>Pseudomonadota</taxon>
        <taxon>Gammaproteobacteria</taxon>
        <taxon>Enterobacterales</taxon>
        <taxon>Enterobacteriaceae</taxon>
        <taxon>Citrobacter</taxon>
        <taxon>Citrobacter freundii complex</taxon>
    </lineage>
</organism>
<dbReference type="GO" id="GO:0080120">
    <property type="term" value="P:CAAX-box protein maturation"/>
    <property type="evidence" value="ECO:0007669"/>
    <property type="project" value="UniProtKB-ARBA"/>
</dbReference>
<comment type="caution">
    <text evidence="3">The sequence shown here is derived from an EMBL/GenBank/DDBJ whole genome shotgun (WGS) entry which is preliminary data.</text>
</comment>
<evidence type="ECO:0000256" key="1">
    <source>
        <dbReference type="SAM" id="Phobius"/>
    </source>
</evidence>
<feature type="domain" description="CAAX prenyl protease 2/Lysostaphin resistance protein A-like" evidence="2">
    <location>
        <begin position="122"/>
        <end position="213"/>
    </location>
</feature>
<keyword evidence="1" id="KW-1133">Transmembrane helix</keyword>
<dbReference type="GO" id="GO:0006508">
    <property type="term" value="P:proteolysis"/>
    <property type="evidence" value="ECO:0007669"/>
    <property type="project" value="UniProtKB-KW"/>
</dbReference>
<feature type="transmembrane region" description="Helical" evidence="1">
    <location>
        <begin position="157"/>
        <end position="175"/>
    </location>
</feature>
<dbReference type="Pfam" id="PF02517">
    <property type="entry name" value="Rce1-like"/>
    <property type="match status" value="1"/>
</dbReference>
<sequence>MQQEISSDYIARTRAVSGCFSMFILMFGLTFVPLFFAESALLQAQGLLFPLLFAAEFVVLVPLYYFFFSKRAGLGKGRFNVTWFGILLVALLLVQFAGPWLLGIRQNEEWVTTQVSLRSYALWLSSLSLIFIAPVYEEMIFRGCLFNAFQYWFKDKTWLTSAVVSAIFALMHTQYVDFRTLLLLFIVSLVLIYARIKSNGILMPIMLHILMNGTVVGMQIAAQAFVPST</sequence>
<reference evidence="3 4" key="1">
    <citation type="submission" date="2020-06" db="EMBL/GenBank/DDBJ databases">
        <title>REHAB project genomes.</title>
        <authorList>
            <person name="Shaw L.P."/>
        </authorList>
    </citation>
    <scope>NUCLEOTIDE SEQUENCE [LARGE SCALE GENOMIC DNA]</scope>
    <source>
        <strain evidence="3 4">RHBSTW-00116</strain>
    </source>
</reference>
<keyword evidence="3" id="KW-0482">Metalloprotease</keyword>
<evidence type="ECO:0000259" key="2">
    <source>
        <dbReference type="Pfam" id="PF02517"/>
    </source>
</evidence>
<feature type="transmembrane region" description="Helical" evidence="1">
    <location>
        <begin position="205"/>
        <end position="226"/>
    </location>
</feature>
<evidence type="ECO:0000313" key="3">
    <source>
        <dbReference type="EMBL" id="MBA8063618.1"/>
    </source>
</evidence>
<protein>
    <submittedName>
        <fullName evidence="3">CPBP family intramembrane metalloprotease</fullName>
    </submittedName>
</protein>
<dbReference type="Proteomes" id="UP000591803">
    <property type="component" value="Unassembled WGS sequence"/>
</dbReference>
<keyword evidence="3" id="KW-0378">Hydrolase</keyword>
<feature type="transmembrane region" description="Helical" evidence="1">
    <location>
        <begin position="117"/>
        <end position="136"/>
    </location>
</feature>
<accession>A0A7W3H9N1</accession>